<evidence type="ECO:0000313" key="3">
    <source>
        <dbReference type="EMBL" id="EAX93721.1"/>
    </source>
</evidence>
<dbReference type="VEuPathDB" id="TrichDB:TVAG_354600"/>
<accession>A2FMZ2</accession>
<dbReference type="RefSeq" id="XP_001306651.1">
    <property type="nucleotide sequence ID" value="XM_001306650.1"/>
</dbReference>
<feature type="compositionally biased region" description="Polar residues" evidence="2">
    <location>
        <begin position="311"/>
        <end position="321"/>
    </location>
</feature>
<dbReference type="KEGG" id="tva:4751443"/>
<keyword evidence="4" id="KW-1185">Reference proteome</keyword>
<proteinExistence type="predicted"/>
<dbReference type="VEuPathDB" id="TrichDB:TVAGG3_0833220"/>
<feature type="region of interest" description="Disordered" evidence="2">
    <location>
        <begin position="264"/>
        <end position="321"/>
    </location>
</feature>
<feature type="coiled-coil region" evidence="1">
    <location>
        <begin position="180"/>
        <end position="211"/>
    </location>
</feature>
<sequence>MSVASSVANDKLTDLRMKKKQAIQSLNFDAAEEYDRQIEETNQFILTDRVEKIHQEILNDIKKNYINYCQAKDEIDNFQKKQEYLIRTKYGQDCDVSQKQFENESKSIDKAHDTALLREAEAEVPEQIEKLEEAKNMASQGKYAEAKQLMAEARLIGESILAARKERVDNEFEQSRSIHATKQQEEMERIEAKFEEQMEILNNEIAARQQEAEQRYQSGLELIRERAKIKCMTLLTDDKTKEDLVYQLNLKINDTVMALESGAVTPSYPTSSTRYSGKSTTSTRSKRNTPGSKSRSRTSSSKNSVPSTNGNITPSGTLSPK</sequence>
<dbReference type="EMBL" id="DS113895">
    <property type="protein sequence ID" value="EAX93721.1"/>
    <property type="molecule type" value="Genomic_DNA"/>
</dbReference>
<protein>
    <submittedName>
        <fullName evidence="3">Uncharacterized protein</fullName>
    </submittedName>
</protein>
<dbReference type="OrthoDB" id="10521387at2759"/>
<organism evidence="3 4">
    <name type="scientific">Trichomonas vaginalis (strain ATCC PRA-98 / G3)</name>
    <dbReference type="NCBI Taxonomy" id="412133"/>
    <lineage>
        <taxon>Eukaryota</taxon>
        <taxon>Metamonada</taxon>
        <taxon>Parabasalia</taxon>
        <taxon>Trichomonadida</taxon>
        <taxon>Trichomonadidae</taxon>
        <taxon>Trichomonas</taxon>
    </lineage>
</organism>
<reference evidence="3" key="1">
    <citation type="submission" date="2006-10" db="EMBL/GenBank/DDBJ databases">
        <authorList>
            <person name="Amadeo P."/>
            <person name="Zhao Q."/>
            <person name="Wortman J."/>
            <person name="Fraser-Liggett C."/>
            <person name="Carlton J."/>
        </authorList>
    </citation>
    <scope>NUCLEOTIDE SEQUENCE</scope>
    <source>
        <strain evidence="3">G3</strain>
    </source>
</reference>
<gene>
    <name evidence="3" type="ORF">TVAG_354600</name>
</gene>
<dbReference type="SMR" id="A2FMZ2"/>
<feature type="compositionally biased region" description="Low complexity" evidence="2">
    <location>
        <begin position="265"/>
        <end position="310"/>
    </location>
</feature>
<evidence type="ECO:0000256" key="2">
    <source>
        <dbReference type="SAM" id="MobiDB-lite"/>
    </source>
</evidence>
<dbReference type="Proteomes" id="UP000001542">
    <property type="component" value="Unassembled WGS sequence"/>
</dbReference>
<evidence type="ECO:0000256" key="1">
    <source>
        <dbReference type="SAM" id="Coils"/>
    </source>
</evidence>
<evidence type="ECO:0000313" key="4">
    <source>
        <dbReference type="Proteomes" id="UP000001542"/>
    </source>
</evidence>
<dbReference type="AlphaFoldDB" id="A2FMZ2"/>
<keyword evidence="1" id="KW-0175">Coiled coil</keyword>
<name>A2FMZ2_TRIV3</name>
<dbReference type="InParanoid" id="A2FMZ2"/>
<reference evidence="3" key="2">
    <citation type="journal article" date="2007" name="Science">
        <title>Draft genome sequence of the sexually transmitted pathogen Trichomonas vaginalis.</title>
        <authorList>
            <person name="Carlton J.M."/>
            <person name="Hirt R.P."/>
            <person name="Silva J.C."/>
            <person name="Delcher A.L."/>
            <person name="Schatz M."/>
            <person name="Zhao Q."/>
            <person name="Wortman J.R."/>
            <person name="Bidwell S.L."/>
            <person name="Alsmark U.C.M."/>
            <person name="Besteiro S."/>
            <person name="Sicheritz-Ponten T."/>
            <person name="Noel C.J."/>
            <person name="Dacks J.B."/>
            <person name="Foster P.G."/>
            <person name="Simillion C."/>
            <person name="Van de Peer Y."/>
            <person name="Miranda-Saavedra D."/>
            <person name="Barton G.J."/>
            <person name="Westrop G.D."/>
            <person name="Mueller S."/>
            <person name="Dessi D."/>
            <person name="Fiori P.L."/>
            <person name="Ren Q."/>
            <person name="Paulsen I."/>
            <person name="Zhang H."/>
            <person name="Bastida-Corcuera F.D."/>
            <person name="Simoes-Barbosa A."/>
            <person name="Brown M.T."/>
            <person name="Hayes R.D."/>
            <person name="Mukherjee M."/>
            <person name="Okumura C.Y."/>
            <person name="Schneider R."/>
            <person name="Smith A.J."/>
            <person name="Vanacova S."/>
            <person name="Villalvazo M."/>
            <person name="Haas B.J."/>
            <person name="Pertea M."/>
            <person name="Feldblyum T.V."/>
            <person name="Utterback T.R."/>
            <person name="Shu C.L."/>
            <person name="Osoegawa K."/>
            <person name="de Jong P.J."/>
            <person name="Hrdy I."/>
            <person name="Horvathova L."/>
            <person name="Zubacova Z."/>
            <person name="Dolezal P."/>
            <person name="Malik S.B."/>
            <person name="Logsdon J.M. Jr."/>
            <person name="Henze K."/>
            <person name="Gupta A."/>
            <person name="Wang C.C."/>
            <person name="Dunne R.L."/>
            <person name="Upcroft J.A."/>
            <person name="Upcroft P."/>
            <person name="White O."/>
            <person name="Salzberg S.L."/>
            <person name="Tang P."/>
            <person name="Chiu C.-H."/>
            <person name="Lee Y.-S."/>
            <person name="Embley T.M."/>
            <person name="Coombs G.H."/>
            <person name="Mottram J.C."/>
            <person name="Tachezy J."/>
            <person name="Fraser-Liggett C.M."/>
            <person name="Johnson P.J."/>
        </authorList>
    </citation>
    <scope>NUCLEOTIDE SEQUENCE [LARGE SCALE GENOMIC DNA]</scope>
    <source>
        <strain evidence="3">G3</strain>
    </source>
</reference>